<evidence type="ECO:0000313" key="2">
    <source>
        <dbReference type="Proteomes" id="UP001370490"/>
    </source>
</evidence>
<dbReference type="Proteomes" id="UP001370490">
    <property type="component" value="Unassembled WGS sequence"/>
</dbReference>
<dbReference type="EMBL" id="JBAMMX010000020">
    <property type="protein sequence ID" value="KAK6920942.1"/>
    <property type="molecule type" value="Genomic_DNA"/>
</dbReference>
<proteinExistence type="predicted"/>
<protein>
    <recommendedName>
        <fullName evidence="3">Transmembrane protein</fullName>
    </recommendedName>
</protein>
<accession>A0AAN8Z1I6</accession>
<comment type="caution">
    <text evidence="1">The sequence shown here is derived from an EMBL/GenBank/DDBJ whole genome shotgun (WGS) entry which is preliminary data.</text>
</comment>
<gene>
    <name evidence="1" type="ORF">RJ641_014620</name>
</gene>
<evidence type="ECO:0000313" key="1">
    <source>
        <dbReference type="EMBL" id="KAK6920942.1"/>
    </source>
</evidence>
<dbReference type="AlphaFoldDB" id="A0AAN8Z1I6"/>
<dbReference type="PANTHER" id="PTHR36020:SF1">
    <property type="entry name" value="TRANSMEMBRANE PROTEIN"/>
    <property type="match status" value="1"/>
</dbReference>
<evidence type="ECO:0008006" key="3">
    <source>
        <dbReference type="Google" id="ProtNLM"/>
    </source>
</evidence>
<reference evidence="1 2" key="1">
    <citation type="submission" date="2023-12" db="EMBL/GenBank/DDBJ databases">
        <title>A high-quality genome assembly for Dillenia turbinata (Dilleniales).</title>
        <authorList>
            <person name="Chanderbali A."/>
        </authorList>
    </citation>
    <scope>NUCLEOTIDE SEQUENCE [LARGE SCALE GENOMIC DNA]</scope>
    <source>
        <strain evidence="1">LSX21</strain>
        <tissue evidence="1">Leaf</tissue>
    </source>
</reference>
<organism evidence="1 2">
    <name type="scientific">Dillenia turbinata</name>
    <dbReference type="NCBI Taxonomy" id="194707"/>
    <lineage>
        <taxon>Eukaryota</taxon>
        <taxon>Viridiplantae</taxon>
        <taxon>Streptophyta</taxon>
        <taxon>Embryophyta</taxon>
        <taxon>Tracheophyta</taxon>
        <taxon>Spermatophyta</taxon>
        <taxon>Magnoliopsida</taxon>
        <taxon>eudicotyledons</taxon>
        <taxon>Gunneridae</taxon>
        <taxon>Pentapetalae</taxon>
        <taxon>Dilleniales</taxon>
        <taxon>Dilleniaceae</taxon>
        <taxon>Dillenia</taxon>
    </lineage>
</organism>
<sequence>MGFKILYYIQNIWPLSKLLRVDDLRVSDQILSNLSIPESTKRFVFAIREPESQSVIYLLAAQSLSERSAVDAGRLIREIKPDAVVAQVGNVDVDGIQSYENDPVPTSPFEVVRRSFVSKFSREEYENLAGNYVLKAIFGTSFHGHFLAAKGAAEEVGSSFLVLESSTVKSVVGNASGNSSNGSDLGNKFLGLQPGSLVPGNLGSVVPSSSAVFRVSDDVQRKMVRSLSSYMAASKAVHLNPSDDFEVQMRGDYQAPKFAQSVYPLLVDLHDIFINLPAIGRALAYAQKLLYDVNRGEAVDARVLSEVHTFQIAVEGLRIALNNAGRLPMKKMGNPESDRCEFVDLFIDEKSHALLAQALRSQARRFKTVVAVVDAGSLGALRKYWNTEIPSEVKDVLDDLVTDCESDGIVSKGIYKKRFITDKPVVAIGAGATAVLGASSLSKLGPLSTLTKIVTFKVPASLKIILAQTQKAVAIAFSKTVGPAKVVAPGFTSSGAQTSSLLKAAASAKKIRAVTHGVITSAEKTSFSAMRTAFYQIMRNRRVQPIGLLPWATFGCSIAACTGLLVYGDGIECAVESLPAAPSIASLGRGIQSLHQASQEVRQSSSNKVQKSIESMMYKKRLQVHQK</sequence>
<keyword evidence="2" id="KW-1185">Reference proteome</keyword>
<dbReference type="PANTHER" id="PTHR36020">
    <property type="entry name" value="TRANSMEMBRANE PROTEIN"/>
    <property type="match status" value="1"/>
</dbReference>
<name>A0AAN8Z1I6_9MAGN</name>